<protein>
    <recommendedName>
        <fullName evidence="6">DUF3575 domain-containing protein</fullName>
    </recommendedName>
</protein>
<name>A0A099WY93_9PORP</name>
<evidence type="ECO:0000256" key="1">
    <source>
        <dbReference type="SAM" id="SignalP"/>
    </source>
</evidence>
<dbReference type="Proteomes" id="UP000030130">
    <property type="component" value="Unassembled WGS sequence"/>
</dbReference>
<dbReference type="InterPro" id="IPR021958">
    <property type="entry name" value="DUF3575"/>
</dbReference>
<feature type="chain" id="PRO_5007385527" description="DUF3575 domain-containing protein" evidence="1">
    <location>
        <begin position="21"/>
        <end position="197"/>
    </location>
</feature>
<evidence type="ECO:0008006" key="6">
    <source>
        <dbReference type="Google" id="ProtNLM"/>
    </source>
</evidence>
<dbReference type="InterPro" id="IPR036709">
    <property type="entry name" value="Autotransporte_beta_dom_sf"/>
</dbReference>
<dbReference type="EMBL" id="JRAI01000028">
    <property type="protein sequence ID" value="KGN86820.1"/>
    <property type="molecule type" value="Genomic_DNA"/>
</dbReference>
<reference evidence="3 5" key="2">
    <citation type="submission" date="2014-08" db="EMBL/GenBank/DDBJ databases">
        <title>Porphyromonas gulae strain:COT-052_OH3439 Genome sequencing.</title>
        <authorList>
            <person name="Wallis C."/>
            <person name="Deusch O."/>
            <person name="O'Flynn C."/>
            <person name="Davis I."/>
            <person name="Jospin G."/>
            <person name="Darling A.E."/>
            <person name="Coil D.A."/>
            <person name="Alexiev A."/>
            <person name="Horsfall A."/>
            <person name="Kirkwood N."/>
            <person name="Harris S."/>
            <person name="Eisen J.A."/>
        </authorList>
    </citation>
    <scope>NUCLEOTIDE SEQUENCE [LARGE SCALE GENOMIC DNA]</scope>
    <source>
        <strain evidence="5">COT-052 OH3439</strain>
        <strain evidence="3">COT-052_OH3439</strain>
    </source>
</reference>
<gene>
    <name evidence="2" type="ORF">HR08_03325</name>
    <name evidence="3" type="ORF">HR15_05660</name>
</gene>
<dbReference type="OrthoDB" id="1060107at2"/>
<evidence type="ECO:0000313" key="5">
    <source>
        <dbReference type="Proteomes" id="UP000030146"/>
    </source>
</evidence>
<evidence type="ECO:0000313" key="2">
    <source>
        <dbReference type="EMBL" id="KGN86820.1"/>
    </source>
</evidence>
<organism evidence="2 4">
    <name type="scientific">Porphyromonas gulae</name>
    <dbReference type="NCBI Taxonomy" id="111105"/>
    <lineage>
        <taxon>Bacteria</taxon>
        <taxon>Pseudomonadati</taxon>
        <taxon>Bacteroidota</taxon>
        <taxon>Bacteroidia</taxon>
        <taxon>Bacteroidales</taxon>
        <taxon>Porphyromonadaceae</taxon>
        <taxon>Porphyromonas</taxon>
    </lineage>
</organism>
<dbReference type="STRING" id="111105.HR09_06380"/>
<dbReference type="EMBL" id="JRAK01000080">
    <property type="protein sequence ID" value="KGN87919.1"/>
    <property type="molecule type" value="Genomic_DNA"/>
</dbReference>
<dbReference type="PATRIC" id="fig|111105.18.peg.2198"/>
<reference evidence="2 4" key="1">
    <citation type="submission" date="2014-08" db="EMBL/GenBank/DDBJ databases">
        <title>Porphyromonas gulae strain:COT-052_OH1451 Genome sequencing.</title>
        <authorList>
            <person name="Wallis C."/>
            <person name="Deusch O."/>
            <person name="O'Flynn C."/>
            <person name="Davis I."/>
            <person name="Jospin G."/>
            <person name="Darling A.E."/>
            <person name="Coil D.A."/>
            <person name="Alexiev A."/>
            <person name="Horsfall A."/>
            <person name="Kirkwood N."/>
            <person name="Harris S."/>
            <person name="Eisen J.A."/>
        </authorList>
    </citation>
    <scope>NUCLEOTIDE SEQUENCE [LARGE SCALE GENOMIC DNA]</scope>
    <source>
        <strain evidence="4">COT-052 OH1451</strain>
        <strain evidence="2">COT-052_OH1451</strain>
    </source>
</reference>
<dbReference type="eggNOG" id="COG2885">
    <property type="taxonomic scope" value="Bacteria"/>
</dbReference>
<keyword evidence="1" id="KW-0732">Signal</keyword>
<dbReference type="AlphaFoldDB" id="A0A099WY93"/>
<dbReference type="Proteomes" id="UP000030146">
    <property type="component" value="Unassembled WGS sequence"/>
</dbReference>
<dbReference type="RefSeq" id="WP_018965451.1">
    <property type="nucleotide sequence ID" value="NZ_CALUCC010000057.1"/>
</dbReference>
<dbReference type="Pfam" id="PF12099">
    <property type="entry name" value="DUF3575"/>
    <property type="match status" value="1"/>
</dbReference>
<feature type="signal peptide" evidence="1">
    <location>
        <begin position="1"/>
        <end position="20"/>
    </location>
</feature>
<evidence type="ECO:0000313" key="3">
    <source>
        <dbReference type="EMBL" id="KGN87919.1"/>
    </source>
</evidence>
<sequence>MKKNLIFLVLFLSGLFAASAQRVALKNNLLYDATLTPNLALEIGVGPKMTVDLLGGVNPFKISDDHYWKHWLAQPELRYWFCEKFNGVFIGLHGHVGQMNIAGISVPPVGSIHPKSDFDDAKYHRYQGWFYGGGISIGRQWILGNHWNLEASIGGGYIHFDYDKYQCVECGKKVGVDKKADYFGLTRATLSLIYLFK</sequence>
<evidence type="ECO:0000313" key="4">
    <source>
        <dbReference type="Proteomes" id="UP000030130"/>
    </source>
</evidence>
<proteinExistence type="predicted"/>
<dbReference type="SUPFAM" id="SSF103515">
    <property type="entry name" value="Autotransporter"/>
    <property type="match status" value="1"/>
</dbReference>
<keyword evidence="5" id="KW-1185">Reference proteome</keyword>
<comment type="caution">
    <text evidence="2">The sequence shown here is derived from an EMBL/GenBank/DDBJ whole genome shotgun (WGS) entry which is preliminary data.</text>
</comment>
<accession>A0A099WY93</accession>
<dbReference type="GeneID" id="57239147"/>